<dbReference type="EMBL" id="MU007037">
    <property type="protein sequence ID" value="KAF2430688.1"/>
    <property type="molecule type" value="Genomic_DNA"/>
</dbReference>
<protein>
    <submittedName>
        <fullName evidence="2">Uncharacterized protein</fullName>
    </submittedName>
</protein>
<feature type="compositionally biased region" description="Acidic residues" evidence="1">
    <location>
        <begin position="305"/>
        <end position="319"/>
    </location>
</feature>
<feature type="compositionally biased region" description="Low complexity" evidence="1">
    <location>
        <begin position="339"/>
        <end position="349"/>
    </location>
</feature>
<proteinExistence type="predicted"/>
<feature type="region of interest" description="Disordered" evidence="1">
    <location>
        <begin position="27"/>
        <end position="85"/>
    </location>
</feature>
<gene>
    <name evidence="2" type="ORF">EJ08DRAFT_697166</name>
</gene>
<dbReference type="AlphaFoldDB" id="A0A9P4TZA1"/>
<dbReference type="Pfam" id="PF13136">
    <property type="entry name" value="DUF3984"/>
    <property type="match status" value="2"/>
</dbReference>
<organism evidence="2 3">
    <name type="scientific">Tothia fuscella</name>
    <dbReference type="NCBI Taxonomy" id="1048955"/>
    <lineage>
        <taxon>Eukaryota</taxon>
        <taxon>Fungi</taxon>
        <taxon>Dikarya</taxon>
        <taxon>Ascomycota</taxon>
        <taxon>Pezizomycotina</taxon>
        <taxon>Dothideomycetes</taxon>
        <taxon>Pleosporomycetidae</taxon>
        <taxon>Venturiales</taxon>
        <taxon>Cylindrosympodiaceae</taxon>
        <taxon>Tothia</taxon>
    </lineage>
</organism>
<feature type="compositionally biased region" description="Polar residues" evidence="1">
    <location>
        <begin position="45"/>
        <end position="59"/>
    </location>
</feature>
<feature type="region of interest" description="Disordered" evidence="1">
    <location>
        <begin position="199"/>
        <end position="223"/>
    </location>
</feature>
<evidence type="ECO:0000313" key="3">
    <source>
        <dbReference type="Proteomes" id="UP000800235"/>
    </source>
</evidence>
<dbReference type="Proteomes" id="UP000800235">
    <property type="component" value="Unassembled WGS sequence"/>
</dbReference>
<sequence length="381" mass="42136">MDISTSHRLRRSFPNLQQLSLAPLSSRFPIDDDGYDQEAQDEPSHISSYSYIQGKSAPTTPGIISRDSSLPRKSTSHSKSKHAAPESFFAPHIDTDLSITKAQSSSALLNQGGHHVRRSTGTRSVAMLSPPASRTARQPQQNDEWLHRAGLVIASEMRESKGQSWLISRDSSTSLVDTPRDSHSVLMSGELLANDEFSPISPRYSRNPSRAASRAVSRVNSRRGSKVGSRIDFMTSMERQTPGIYSQEGYFDEVTVAEPDFVDLEDEGAVDDEEISRLAREKGSGLGGLVDRVVGFSLFNVDEDVENSSDEDHVEETVEEAEKRRQFQLKKRREHLEEAANNSANATTAHRSQEMTSPAKGEDSGWQDAAWLLSVASKVLY</sequence>
<dbReference type="InterPro" id="IPR025040">
    <property type="entry name" value="DUF3984"/>
</dbReference>
<reference evidence="2" key="1">
    <citation type="journal article" date="2020" name="Stud. Mycol.">
        <title>101 Dothideomycetes genomes: a test case for predicting lifestyles and emergence of pathogens.</title>
        <authorList>
            <person name="Haridas S."/>
            <person name="Albert R."/>
            <person name="Binder M."/>
            <person name="Bloem J."/>
            <person name="Labutti K."/>
            <person name="Salamov A."/>
            <person name="Andreopoulos B."/>
            <person name="Baker S."/>
            <person name="Barry K."/>
            <person name="Bills G."/>
            <person name="Bluhm B."/>
            <person name="Cannon C."/>
            <person name="Castanera R."/>
            <person name="Culley D."/>
            <person name="Daum C."/>
            <person name="Ezra D."/>
            <person name="Gonzalez J."/>
            <person name="Henrissat B."/>
            <person name="Kuo A."/>
            <person name="Liang C."/>
            <person name="Lipzen A."/>
            <person name="Lutzoni F."/>
            <person name="Magnuson J."/>
            <person name="Mondo S."/>
            <person name="Nolan M."/>
            <person name="Ohm R."/>
            <person name="Pangilinan J."/>
            <person name="Park H.-J."/>
            <person name="Ramirez L."/>
            <person name="Alfaro M."/>
            <person name="Sun H."/>
            <person name="Tritt A."/>
            <person name="Yoshinaga Y."/>
            <person name="Zwiers L.-H."/>
            <person name="Turgeon B."/>
            <person name="Goodwin S."/>
            <person name="Spatafora J."/>
            <person name="Crous P."/>
            <person name="Grigoriev I."/>
        </authorList>
    </citation>
    <scope>NUCLEOTIDE SEQUENCE</scope>
    <source>
        <strain evidence="2">CBS 130266</strain>
    </source>
</reference>
<feature type="region of interest" description="Disordered" evidence="1">
    <location>
        <begin position="305"/>
        <end position="364"/>
    </location>
</feature>
<evidence type="ECO:0000313" key="2">
    <source>
        <dbReference type="EMBL" id="KAF2430688.1"/>
    </source>
</evidence>
<comment type="caution">
    <text evidence="2">The sequence shown here is derived from an EMBL/GenBank/DDBJ whole genome shotgun (WGS) entry which is preliminary data.</text>
</comment>
<accession>A0A9P4TZA1</accession>
<feature type="compositionally biased region" description="Acidic residues" evidence="1">
    <location>
        <begin position="31"/>
        <end position="41"/>
    </location>
</feature>
<name>A0A9P4TZA1_9PEZI</name>
<keyword evidence="3" id="KW-1185">Reference proteome</keyword>
<feature type="compositionally biased region" description="Low complexity" evidence="1">
    <location>
        <begin position="201"/>
        <end position="219"/>
    </location>
</feature>
<evidence type="ECO:0000256" key="1">
    <source>
        <dbReference type="SAM" id="MobiDB-lite"/>
    </source>
</evidence>
<dbReference type="OrthoDB" id="5339776at2759"/>